<feature type="compositionally biased region" description="Polar residues" evidence="1">
    <location>
        <begin position="136"/>
        <end position="162"/>
    </location>
</feature>
<accession>A0ABR0TQ28</accession>
<dbReference type="PANTHER" id="PTHR37543:SF1">
    <property type="entry name" value="CCCH ZINC FINGER DNA BINDING PROTEIN (AFU_ORTHOLOGUE AFUA_5G12760)"/>
    <property type="match status" value="1"/>
</dbReference>
<name>A0ABR0TQ28_AURPU</name>
<feature type="region of interest" description="Disordered" evidence="1">
    <location>
        <begin position="112"/>
        <end position="131"/>
    </location>
</feature>
<evidence type="ECO:0000259" key="2">
    <source>
        <dbReference type="Pfam" id="PF25540"/>
    </source>
</evidence>
<protein>
    <recommendedName>
        <fullName evidence="2">DUF7923 domain-containing protein</fullName>
    </recommendedName>
</protein>
<feature type="domain" description="DUF7923" evidence="2">
    <location>
        <begin position="5"/>
        <end position="121"/>
    </location>
</feature>
<dbReference type="PANTHER" id="PTHR37543">
    <property type="entry name" value="CCCH ZINC FINGER DNA BINDING PROTEIN (AFU_ORTHOLOGUE AFUA_5G12760)"/>
    <property type="match status" value="1"/>
</dbReference>
<feature type="region of interest" description="Disordered" evidence="1">
    <location>
        <begin position="136"/>
        <end position="164"/>
    </location>
</feature>
<dbReference type="InterPro" id="IPR057683">
    <property type="entry name" value="DUF7923"/>
</dbReference>
<dbReference type="EMBL" id="JASGXD010000004">
    <property type="protein sequence ID" value="KAK6006206.1"/>
    <property type="molecule type" value="Genomic_DNA"/>
</dbReference>
<evidence type="ECO:0000256" key="1">
    <source>
        <dbReference type="SAM" id="MobiDB-lite"/>
    </source>
</evidence>
<keyword evidence="4" id="KW-1185">Reference proteome</keyword>
<gene>
    <name evidence="3" type="ORF">QM012_006616</name>
</gene>
<proteinExistence type="predicted"/>
<evidence type="ECO:0000313" key="4">
    <source>
        <dbReference type="Proteomes" id="UP001341245"/>
    </source>
</evidence>
<evidence type="ECO:0000313" key="3">
    <source>
        <dbReference type="EMBL" id="KAK6006206.1"/>
    </source>
</evidence>
<comment type="caution">
    <text evidence="3">The sequence shown here is derived from an EMBL/GenBank/DDBJ whole genome shotgun (WGS) entry which is preliminary data.</text>
</comment>
<reference evidence="3 4" key="1">
    <citation type="submission" date="2023-11" db="EMBL/GenBank/DDBJ databases">
        <title>Draft genome sequence and annotation of the polyextremotolerant black yeast-like fungus Aureobasidium pullulans NRRL 62042.</title>
        <authorList>
            <person name="Dielentheis-Frenken M.R.E."/>
            <person name="Wibberg D."/>
            <person name="Blank L.M."/>
            <person name="Tiso T."/>
        </authorList>
    </citation>
    <scope>NUCLEOTIDE SEQUENCE [LARGE SCALE GENOMIC DNA]</scope>
    <source>
        <strain evidence="3 4">NRRL 62042</strain>
    </source>
</reference>
<organism evidence="3 4">
    <name type="scientific">Aureobasidium pullulans</name>
    <name type="common">Black yeast</name>
    <name type="synonym">Pullularia pullulans</name>
    <dbReference type="NCBI Taxonomy" id="5580"/>
    <lineage>
        <taxon>Eukaryota</taxon>
        <taxon>Fungi</taxon>
        <taxon>Dikarya</taxon>
        <taxon>Ascomycota</taxon>
        <taxon>Pezizomycotina</taxon>
        <taxon>Dothideomycetes</taxon>
        <taxon>Dothideomycetidae</taxon>
        <taxon>Dothideales</taxon>
        <taxon>Saccotheciaceae</taxon>
        <taxon>Aureobasidium</taxon>
    </lineage>
</organism>
<dbReference type="Pfam" id="PF25540">
    <property type="entry name" value="DUF7923"/>
    <property type="match status" value="1"/>
</dbReference>
<dbReference type="Proteomes" id="UP001341245">
    <property type="component" value="Unassembled WGS sequence"/>
</dbReference>
<sequence>MGLEANGFVSALIDGDGAIFHDYLYKAASDSGADAAQELHNKIRDHVAECYPDRNSSGYDIMVQMFYNMEGLSHKLKSVGIFKNPNEVAPFARAFSLNKSLFSSIDVGSGKERADHKVRGNPTYPLSSRGVAINTAPTPAQAAPSNLPKTTTPNPSDNSSWVTVGKGAPKTINIAAKKAPARKFILLNANDECIDAPLPRADPAATTRLLERVRHKKVCNNYHLKASVMLEDTATMIMANA</sequence>